<dbReference type="Gene3D" id="2.40.50.140">
    <property type="entry name" value="Nucleic acid-binding proteins"/>
    <property type="match status" value="3"/>
</dbReference>
<dbReference type="CDD" id="cd04481">
    <property type="entry name" value="RPA1_DBD_B_like"/>
    <property type="match status" value="1"/>
</dbReference>
<sequence>MAASFAFLRDVKPFKTSWKVQVRVLHTWKTYTTKFGETFYMVLFDTQKEFINRFENKIKTGEWRTLENFSLSIASGQFKPTNHRYKMSFMTQTVVTRMESLSHDPFLSITQFDSISSGNMNPNFIVDIVGQVVNVEEMETIDVNNSPTKKEGFELRDDNDSRIACTIWGSFAEKVFLACEQDDLDMVIYVRSVSNAFNTSLVEINPDFVQIVEFKNKLPNDGLALVMLENRPRRDNELALGGDFHQQFPTKTITLSEKSTLCLRMKVICTVYAIDSDWSWYYISCKKCNKKVVKVNSLTNGGPSSTMRPQFWCDGCHSLAPNVQAMFKLHVYAMDSTDEMKLMLFDSMATEIVGCSANSLIEGDFGQTYQFLVSVEHENLWNDLDIYKVVRVLSSHNNEDEQNDDDSHGGDIPPDNSTGDQVSLLLTSSQDCSTTTTPSSKRSTDDSASPLAQSSTNKKLCLDKIDVVNIKQEKLTKA</sequence>
<feature type="domain" description="Replication factor A C-terminal" evidence="8">
    <location>
        <begin position="266"/>
        <end position="365"/>
    </location>
</feature>
<organism evidence="10 11">
    <name type="scientific">Capsella rubella</name>
    <dbReference type="NCBI Taxonomy" id="81985"/>
    <lineage>
        <taxon>Eukaryota</taxon>
        <taxon>Viridiplantae</taxon>
        <taxon>Streptophyta</taxon>
        <taxon>Embryophyta</taxon>
        <taxon>Tracheophyta</taxon>
        <taxon>Spermatophyta</taxon>
        <taxon>Magnoliopsida</taxon>
        <taxon>eudicotyledons</taxon>
        <taxon>Gunneridae</taxon>
        <taxon>Pentapetalae</taxon>
        <taxon>rosids</taxon>
        <taxon>malvids</taxon>
        <taxon>Brassicales</taxon>
        <taxon>Brassicaceae</taxon>
        <taxon>Camelineae</taxon>
        <taxon>Capsella</taxon>
    </lineage>
</organism>
<dbReference type="Pfam" id="PF08646">
    <property type="entry name" value="Rep_fac-A_C"/>
    <property type="match status" value="1"/>
</dbReference>
<dbReference type="InterPro" id="IPR031657">
    <property type="entry name" value="REPA_OB_2"/>
</dbReference>
<feature type="region of interest" description="Disordered" evidence="6">
    <location>
        <begin position="398"/>
        <end position="455"/>
    </location>
</feature>
<proteinExistence type="inferred from homology"/>
<dbReference type="PANTHER" id="PTHR47165:SF4">
    <property type="entry name" value="OS03G0429900 PROTEIN"/>
    <property type="match status" value="1"/>
</dbReference>
<dbReference type="Proteomes" id="UP000029121">
    <property type="component" value="Unassembled WGS sequence"/>
</dbReference>
<keyword evidence="5" id="KW-0238">DNA-binding</keyword>
<evidence type="ECO:0000313" key="10">
    <source>
        <dbReference type="EMBL" id="EOA15238.1"/>
    </source>
</evidence>
<feature type="domain" description="Replication protein A OB" evidence="9">
    <location>
        <begin position="119"/>
        <end position="175"/>
    </location>
</feature>
<evidence type="ECO:0000259" key="7">
    <source>
        <dbReference type="Pfam" id="PF02721"/>
    </source>
</evidence>
<dbReference type="eggNOG" id="KOG0851">
    <property type="taxonomic scope" value="Eukaryota"/>
</dbReference>
<dbReference type="GO" id="GO:0008270">
    <property type="term" value="F:zinc ion binding"/>
    <property type="evidence" value="ECO:0007669"/>
    <property type="project" value="UniProtKB-KW"/>
</dbReference>
<evidence type="ECO:0000259" key="9">
    <source>
        <dbReference type="Pfam" id="PF16900"/>
    </source>
</evidence>
<feature type="compositionally biased region" description="Polar residues" evidence="6">
    <location>
        <begin position="415"/>
        <end position="432"/>
    </location>
</feature>
<dbReference type="InterPro" id="IPR003871">
    <property type="entry name" value="RFA1B/D_OB_1st"/>
</dbReference>
<dbReference type="AlphaFoldDB" id="R0GVN5"/>
<name>R0GVN5_9BRAS</name>
<evidence type="ECO:0000256" key="2">
    <source>
        <dbReference type="ARBA" id="ARBA00022723"/>
    </source>
</evidence>
<keyword evidence="3" id="KW-0863">Zinc-finger</keyword>
<evidence type="ECO:0000256" key="5">
    <source>
        <dbReference type="ARBA" id="ARBA00023125"/>
    </source>
</evidence>
<evidence type="ECO:0000256" key="3">
    <source>
        <dbReference type="ARBA" id="ARBA00022771"/>
    </source>
</evidence>
<keyword evidence="11" id="KW-1185">Reference proteome</keyword>
<evidence type="ECO:0000313" key="11">
    <source>
        <dbReference type="Proteomes" id="UP000029121"/>
    </source>
</evidence>
<dbReference type="CDD" id="cd04480">
    <property type="entry name" value="RPA1_DBD_A_like"/>
    <property type="match status" value="1"/>
</dbReference>
<dbReference type="STRING" id="81985.R0GVN5"/>
<evidence type="ECO:0000256" key="1">
    <source>
        <dbReference type="ARBA" id="ARBA00005690"/>
    </source>
</evidence>
<evidence type="ECO:0000256" key="6">
    <source>
        <dbReference type="SAM" id="MobiDB-lite"/>
    </source>
</evidence>
<evidence type="ECO:0008006" key="12">
    <source>
        <dbReference type="Google" id="ProtNLM"/>
    </source>
</evidence>
<reference evidence="11" key="1">
    <citation type="journal article" date="2013" name="Nat. Genet.">
        <title>The Capsella rubella genome and the genomic consequences of rapid mating system evolution.</title>
        <authorList>
            <person name="Slotte T."/>
            <person name="Hazzouri K.M."/>
            <person name="Agren J.A."/>
            <person name="Koenig D."/>
            <person name="Maumus F."/>
            <person name="Guo Y.L."/>
            <person name="Steige K."/>
            <person name="Platts A.E."/>
            <person name="Escobar J.S."/>
            <person name="Newman L.K."/>
            <person name="Wang W."/>
            <person name="Mandakova T."/>
            <person name="Vello E."/>
            <person name="Smith L.M."/>
            <person name="Henz S.R."/>
            <person name="Steffen J."/>
            <person name="Takuno S."/>
            <person name="Brandvain Y."/>
            <person name="Coop G."/>
            <person name="Andolfatto P."/>
            <person name="Hu T.T."/>
            <person name="Blanchette M."/>
            <person name="Clark R.M."/>
            <person name="Quesneville H."/>
            <person name="Nordborg M."/>
            <person name="Gaut B.S."/>
            <person name="Lysak M.A."/>
            <person name="Jenkins J."/>
            <person name="Grimwood J."/>
            <person name="Chapman J."/>
            <person name="Prochnik S."/>
            <person name="Shu S."/>
            <person name="Rokhsar D."/>
            <person name="Schmutz J."/>
            <person name="Weigel D."/>
            <person name="Wright S.I."/>
        </authorList>
    </citation>
    <scope>NUCLEOTIDE SEQUENCE [LARGE SCALE GENOMIC DNA]</scope>
    <source>
        <strain evidence="11">cv. Monte Gargano</strain>
    </source>
</reference>
<protein>
    <recommendedName>
        <fullName evidence="12">DUF223 domain-containing protein</fullName>
    </recommendedName>
</protein>
<dbReference type="InterPro" id="IPR013955">
    <property type="entry name" value="Rep_factor-A_C"/>
</dbReference>
<dbReference type="PANTHER" id="PTHR47165">
    <property type="entry name" value="OS03G0429900 PROTEIN"/>
    <property type="match status" value="1"/>
</dbReference>
<keyword evidence="4" id="KW-0862">Zinc</keyword>
<dbReference type="Pfam" id="PF16900">
    <property type="entry name" value="REPA_OB_2"/>
    <property type="match status" value="1"/>
</dbReference>
<keyword evidence="2" id="KW-0479">Metal-binding</keyword>
<accession>R0GVN5</accession>
<dbReference type="GO" id="GO:0003677">
    <property type="term" value="F:DNA binding"/>
    <property type="evidence" value="ECO:0007669"/>
    <property type="project" value="UniProtKB-KW"/>
</dbReference>
<dbReference type="CDD" id="cd04476">
    <property type="entry name" value="RPA1_DBD_C"/>
    <property type="match status" value="1"/>
</dbReference>
<dbReference type="InterPro" id="IPR047192">
    <property type="entry name" value="Euk_RPA1_DBD_C"/>
</dbReference>
<dbReference type="Pfam" id="PF02721">
    <property type="entry name" value="DUF223"/>
    <property type="match status" value="1"/>
</dbReference>
<comment type="similarity">
    <text evidence="1">Belongs to the replication factor A protein 1 family.</text>
</comment>
<dbReference type="EMBL" id="KB870812">
    <property type="protein sequence ID" value="EOA15238.1"/>
    <property type="molecule type" value="Genomic_DNA"/>
</dbReference>
<evidence type="ECO:0000259" key="8">
    <source>
        <dbReference type="Pfam" id="PF08646"/>
    </source>
</evidence>
<evidence type="ECO:0000256" key="4">
    <source>
        <dbReference type="ARBA" id="ARBA00022833"/>
    </source>
</evidence>
<dbReference type="InterPro" id="IPR012340">
    <property type="entry name" value="NA-bd_OB-fold"/>
</dbReference>
<feature type="domain" description="Replication protein A 70 kDa DNA-binding subunit B/D first OB fold" evidence="7">
    <location>
        <begin position="5"/>
        <end position="97"/>
    </location>
</feature>
<dbReference type="SUPFAM" id="SSF50249">
    <property type="entry name" value="Nucleic acid-binding proteins"/>
    <property type="match status" value="3"/>
</dbReference>
<gene>
    <name evidence="10" type="ORF">CARUB_v10028635mg</name>
</gene>